<evidence type="ECO:0000259" key="9">
    <source>
        <dbReference type="PROSITE" id="PS50109"/>
    </source>
</evidence>
<dbReference type="EMBL" id="JBHSBN010000003">
    <property type="protein sequence ID" value="MFC4105737.1"/>
    <property type="molecule type" value="Genomic_DNA"/>
</dbReference>
<evidence type="ECO:0000313" key="11">
    <source>
        <dbReference type="Proteomes" id="UP001595868"/>
    </source>
</evidence>
<evidence type="ECO:0000256" key="6">
    <source>
        <dbReference type="ARBA" id="ARBA00022777"/>
    </source>
</evidence>
<name>A0ABV8KII3_9ACTN</name>
<evidence type="ECO:0000313" key="10">
    <source>
        <dbReference type="EMBL" id="MFC4105737.1"/>
    </source>
</evidence>
<feature type="compositionally biased region" description="Basic and acidic residues" evidence="8">
    <location>
        <begin position="376"/>
        <end position="389"/>
    </location>
</feature>
<evidence type="ECO:0000256" key="5">
    <source>
        <dbReference type="ARBA" id="ARBA00022692"/>
    </source>
</evidence>
<protein>
    <recommendedName>
        <fullName evidence="2">histidine kinase</fullName>
        <ecNumber evidence="2">2.7.13.3</ecNumber>
    </recommendedName>
</protein>
<evidence type="ECO:0000256" key="7">
    <source>
        <dbReference type="ARBA" id="ARBA00022989"/>
    </source>
</evidence>
<dbReference type="SUPFAM" id="SSF55874">
    <property type="entry name" value="ATPase domain of HSP90 chaperone/DNA topoisomerase II/histidine kinase"/>
    <property type="match status" value="1"/>
</dbReference>
<dbReference type="PANTHER" id="PTHR45436">
    <property type="entry name" value="SENSOR HISTIDINE KINASE YKOH"/>
    <property type="match status" value="1"/>
</dbReference>
<accession>A0ABV8KII3</accession>
<keyword evidence="11" id="KW-1185">Reference proteome</keyword>
<reference evidence="11" key="1">
    <citation type="journal article" date="2019" name="Int. J. Syst. Evol. Microbiol.">
        <title>The Global Catalogue of Microorganisms (GCM) 10K type strain sequencing project: providing services to taxonomists for standard genome sequencing and annotation.</title>
        <authorList>
            <consortium name="The Broad Institute Genomics Platform"/>
            <consortium name="The Broad Institute Genome Sequencing Center for Infectious Disease"/>
            <person name="Wu L."/>
            <person name="Ma J."/>
        </authorList>
    </citation>
    <scope>NUCLEOTIDE SEQUENCE [LARGE SCALE GENOMIC DNA]</scope>
    <source>
        <strain evidence="11">2902at01</strain>
    </source>
</reference>
<evidence type="ECO:0000256" key="1">
    <source>
        <dbReference type="ARBA" id="ARBA00000085"/>
    </source>
</evidence>
<gene>
    <name evidence="10" type="ORF">ACFOX0_07295</name>
</gene>
<evidence type="ECO:0000256" key="4">
    <source>
        <dbReference type="ARBA" id="ARBA00022679"/>
    </source>
</evidence>
<dbReference type="EC" id="2.7.13.3" evidence="2"/>
<sequence length="389" mass="41619">MSRSGRWPWRRSQSPAPDRHRPPDLAGRPDNGGSSGGGGEFWREIAEQYALRVMAAAYLIGEDLDAVEADERDPARLERLYRIDHANSRIRRQAENLQVLAGRKVDDAGRQVTTLIDVIRASTSTIEHYQRVAVSRVAELAVVEFAADDVIRLLTELLDNATRFSPPKSIAAVSATLTESGSVLIRIEDQGIGLRPEQLDRINAMLAGQLDPLRGGSAAHLGLAVVQRLSLAHRIGVRLHQRHGAGTLVTVVLPESVLCAPPPPSGPVRLPVDEPRQARSAFDGYATAAGPGGGGEFGDPGPARHLGRATPEPVRAPATEADLDRTTGGLPVRVPTSLKDTPDYGGGVAPQPPTGSDRGRWPDETADFAAGFGDALRSRPDQAIDGRPR</sequence>
<keyword evidence="3" id="KW-0597">Phosphoprotein</keyword>
<evidence type="ECO:0000256" key="3">
    <source>
        <dbReference type="ARBA" id="ARBA00022553"/>
    </source>
</evidence>
<dbReference type="InterPro" id="IPR036890">
    <property type="entry name" value="HATPase_C_sf"/>
</dbReference>
<comment type="catalytic activity">
    <reaction evidence="1">
        <text>ATP + protein L-histidine = ADP + protein N-phospho-L-histidine.</text>
        <dbReference type="EC" id="2.7.13.3"/>
    </reaction>
</comment>
<dbReference type="PROSITE" id="PS50109">
    <property type="entry name" value="HIS_KIN"/>
    <property type="match status" value="1"/>
</dbReference>
<organism evidence="10 11">
    <name type="scientific">Micromonospora zhanjiangensis</name>
    <dbReference type="NCBI Taxonomy" id="1522057"/>
    <lineage>
        <taxon>Bacteria</taxon>
        <taxon>Bacillati</taxon>
        <taxon>Actinomycetota</taxon>
        <taxon>Actinomycetes</taxon>
        <taxon>Micromonosporales</taxon>
        <taxon>Micromonosporaceae</taxon>
        <taxon>Micromonospora</taxon>
    </lineage>
</organism>
<dbReference type="InterPro" id="IPR050428">
    <property type="entry name" value="TCS_sensor_his_kinase"/>
</dbReference>
<keyword evidence="5" id="KW-0812">Transmembrane</keyword>
<dbReference type="Gene3D" id="3.30.565.10">
    <property type="entry name" value="Histidine kinase-like ATPase, C-terminal domain"/>
    <property type="match status" value="1"/>
</dbReference>
<evidence type="ECO:0000256" key="2">
    <source>
        <dbReference type="ARBA" id="ARBA00012438"/>
    </source>
</evidence>
<keyword evidence="4" id="KW-0808">Transferase</keyword>
<dbReference type="InterPro" id="IPR005467">
    <property type="entry name" value="His_kinase_dom"/>
</dbReference>
<feature type="region of interest" description="Disordered" evidence="8">
    <location>
        <begin position="286"/>
        <end position="389"/>
    </location>
</feature>
<feature type="domain" description="Histidine kinase" evidence="9">
    <location>
        <begin position="150"/>
        <end position="257"/>
    </location>
</feature>
<keyword evidence="7" id="KW-0472">Membrane</keyword>
<proteinExistence type="predicted"/>
<dbReference type="Pfam" id="PF02518">
    <property type="entry name" value="HATPase_c"/>
    <property type="match status" value="1"/>
</dbReference>
<evidence type="ECO:0000256" key="8">
    <source>
        <dbReference type="SAM" id="MobiDB-lite"/>
    </source>
</evidence>
<dbReference type="Proteomes" id="UP001595868">
    <property type="component" value="Unassembled WGS sequence"/>
</dbReference>
<dbReference type="RefSeq" id="WP_377542942.1">
    <property type="nucleotide sequence ID" value="NZ_JBHSBN010000003.1"/>
</dbReference>
<comment type="caution">
    <text evidence="10">The sequence shown here is derived from an EMBL/GenBank/DDBJ whole genome shotgun (WGS) entry which is preliminary data.</text>
</comment>
<dbReference type="SMART" id="SM00387">
    <property type="entry name" value="HATPase_c"/>
    <property type="match status" value="1"/>
</dbReference>
<dbReference type="InterPro" id="IPR003594">
    <property type="entry name" value="HATPase_dom"/>
</dbReference>
<keyword evidence="6 10" id="KW-0418">Kinase</keyword>
<feature type="region of interest" description="Disordered" evidence="8">
    <location>
        <begin position="1"/>
        <end position="39"/>
    </location>
</feature>
<dbReference type="PANTHER" id="PTHR45436:SF5">
    <property type="entry name" value="SENSOR HISTIDINE KINASE TRCS"/>
    <property type="match status" value="1"/>
</dbReference>
<keyword evidence="7" id="KW-1133">Transmembrane helix</keyword>
<dbReference type="GO" id="GO:0016301">
    <property type="term" value="F:kinase activity"/>
    <property type="evidence" value="ECO:0007669"/>
    <property type="project" value="UniProtKB-KW"/>
</dbReference>